<evidence type="ECO:0000313" key="1">
    <source>
        <dbReference type="EMBL" id="MCE7007001.1"/>
    </source>
</evidence>
<dbReference type="Pfam" id="PF12900">
    <property type="entry name" value="Pyridox_ox_2"/>
    <property type="match status" value="1"/>
</dbReference>
<name>A0ABS8ZK39_9PSEU</name>
<dbReference type="Gene3D" id="2.30.110.10">
    <property type="entry name" value="Electron Transport, Fmn-binding Protein, Chain A"/>
    <property type="match status" value="1"/>
</dbReference>
<protein>
    <submittedName>
        <fullName evidence="1">Pyridoxamine 5'-phosphate oxidase family protein</fullName>
    </submittedName>
</protein>
<dbReference type="InterPro" id="IPR024747">
    <property type="entry name" value="Pyridox_Oxase-rel"/>
</dbReference>
<dbReference type="SUPFAM" id="SSF50475">
    <property type="entry name" value="FMN-binding split barrel"/>
    <property type="match status" value="1"/>
</dbReference>
<dbReference type="InterPro" id="IPR012349">
    <property type="entry name" value="Split_barrel_FMN-bd"/>
</dbReference>
<dbReference type="EMBL" id="JAJVCN010000002">
    <property type="protein sequence ID" value="MCE7007001.1"/>
    <property type="molecule type" value="Genomic_DNA"/>
</dbReference>
<accession>A0ABS8ZK39</accession>
<keyword evidence="2" id="KW-1185">Reference proteome</keyword>
<comment type="caution">
    <text evidence="1">The sequence shown here is derived from an EMBL/GenBank/DDBJ whole genome shotgun (WGS) entry which is preliminary data.</text>
</comment>
<evidence type="ECO:0000313" key="2">
    <source>
        <dbReference type="Proteomes" id="UP001521150"/>
    </source>
</evidence>
<proteinExistence type="predicted"/>
<gene>
    <name evidence="1" type="ORF">LWC34_29845</name>
</gene>
<organism evidence="1 2">
    <name type="scientific">Kibdelosporangium philippinense</name>
    <dbReference type="NCBI Taxonomy" id="211113"/>
    <lineage>
        <taxon>Bacteria</taxon>
        <taxon>Bacillati</taxon>
        <taxon>Actinomycetota</taxon>
        <taxon>Actinomycetes</taxon>
        <taxon>Pseudonocardiales</taxon>
        <taxon>Pseudonocardiaceae</taxon>
        <taxon>Kibdelosporangium</taxon>
    </lineage>
</organism>
<sequence length="137" mass="15250">MDSEPRWLKELTTADSLRLLGSVAFGRMVFNQHALPAIRLLNHVVDDDAVIVRTHLGAAALGTVGMVVAYEADAIDAHTRLGWSVVVTGVARLVTDPDRVARYEQMLRPWVREQMVHVIRIDPEIVTGYEMLDGADF</sequence>
<dbReference type="Proteomes" id="UP001521150">
    <property type="component" value="Unassembled WGS sequence"/>
</dbReference>
<reference evidence="1 2" key="1">
    <citation type="submission" date="2021-12" db="EMBL/GenBank/DDBJ databases">
        <title>Genome sequence of Kibdelosporangium philippinense ATCC 49844.</title>
        <authorList>
            <person name="Fedorov E.A."/>
            <person name="Omeragic M."/>
            <person name="Shalygina K.F."/>
            <person name="Maclea K.S."/>
        </authorList>
    </citation>
    <scope>NUCLEOTIDE SEQUENCE [LARGE SCALE GENOMIC DNA]</scope>
    <source>
        <strain evidence="1 2">ATCC 49844</strain>
    </source>
</reference>
<dbReference type="RefSeq" id="WP_233728404.1">
    <property type="nucleotide sequence ID" value="NZ_JAJVCN010000002.1"/>
</dbReference>